<keyword evidence="5 11" id="KW-1133">Transmembrane helix</keyword>
<evidence type="ECO:0000256" key="5">
    <source>
        <dbReference type="ARBA" id="ARBA00022989"/>
    </source>
</evidence>
<accession>A0A8C4RV79</accession>
<comment type="subcellular location">
    <subcellularLocation>
        <location evidence="1">Membrane</location>
        <topology evidence="1">Single-pass type I membrane protein</topology>
    </subcellularLocation>
</comment>
<dbReference type="SMART" id="SM00406">
    <property type="entry name" value="IGv"/>
    <property type="match status" value="6"/>
</dbReference>
<dbReference type="InterPro" id="IPR007110">
    <property type="entry name" value="Ig-like_dom"/>
</dbReference>
<dbReference type="InterPro" id="IPR013106">
    <property type="entry name" value="Ig_V-set"/>
</dbReference>
<dbReference type="Proteomes" id="UP000694620">
    <property type="component" value="Chromosome 4"/>
</dbReference>
<feature type="domain" description="Ig-like" evidence="13">
    <location>
        <begin position="9"/>
        <end position="139"/>
    </location>
</feature>
<protein>
    <recommendedName>
        <fullName evidence="10">Immunoglobulin superfamily member 3</fullName>
    </recommendedName>
</protein>
<dbReference type="FunFam" id="2.60.40.10:FF:000674">
    <property type="entry name" value="Immunoglobulin superfamily member 3"/>
    <property type="match status" value="1"/>
</dbReference>
<dbReference type="Ensembl" id="ENSECRT00000008271.1">
    <property type="protein sequence ID" value="ENSECRP00000008139.1"/>
    <property type="gene ID" value="ENSECRG00000005427.1"/>
</dbReference>
<evidence type="ECO:0000313" key="15">
    <source>
        <dbReference type="Proteomes" id="UP000694620"/>
    </source>
</evidence>
<reference evidence="14" key="3">
    <citation type="submission" date="2025-09" db="UniProtKB">
        <authorList>
            <consortium name="Ensembl"/>
        </authorList>
    </citation>
    <scope>IDENTIFICATION</scope>
</reference>
<dbReference type="InterPro" id="IPR051102">
    <property type="entry name" value="IgSF_V-set/TM_domain"/>
</dbReference>
<proteinExistence type="predicted"/>
<feature type="domain" description="Ig-like" evidence="13">
    <location>
        <begin position="811"/>
        <end position="947"/>
    </location>
</feature>
<keyword evidence="6 11" id="KW-0472">Membrane</keyword>
<evidence type="ECO:0000313" key="14">
    <source>
        <dbReference type="Ensembl" id="ENSECRP00000008139.1"/>
    </source>
</evidence>
<feature type="domain" description="Ig-like" evidence="13">
    <location>
        <begin position="405"/>
        <end position="538"/>
    </location>
</feature>
<dbReference type="Gene3D" id="2.60.40.10">
    <property type="entry name" value="Immunoglobulins"/>
    <property type="match status" value="7"/>
</dbReference>
<dbReference type="SUPFAM" id="SSF48726">
    <property type="entry name" value="Immunoglobulin"/>
    <property type="match status" value="7"/>
</dbReference>
<dbReference type="SMART" id="SM00409">
    <property type="entry name" value="IG"/>
    <property type="match status" value="7"/>
</dbReference>
<dbReference type="GO" id="GO:0016020">
    <property type="term" value="C:membrane"/>
    <property type="evidence" value="ECO:0007669"/>
    <property type="project" value="UniProtKB-SubCell"/>
</dbReference>
<evidence type="ECO:0000256" key="3">
    <source>
        <dbReference type="ARBA" id="ARBA00022729"/>
    </source>
</evidence>
<keyword evidence="15" id="KW-1185">Reference proteome</keyword>
<keyword evidence="7" id="KW-1015">Disulfide bond</keyword>
<feature type="domain" description="Ig-like" evidence="13">
    <location>
        <begin position="295"/>
        <end position="386"/>
    </location>
</feature>
<keyword evidence="4" id="KW-0677">Repeat</keyword>
<keyword evidence="3 12" id="KW-0732">Signal</keyword>
<dbReference type="InterPro" id="IPR013783">
    <property type="entry name" value="Ig-like_fold"/>
</dbReference>
<name>A0A8C4RV79_ERPCA</name>
<feature type="domain" description="Ig-like" evidence="13">
    <location>
        <begin position="675"/>
        <end position="783"/>
    </location>
</feature>
<dbReference type="Pfam" id="PF07686">
    <property type="entry name" value="V-set"/>
    <property type="match status" value="3"/>
</dbReference>
<evidence type="ECO:0000256" key="9">
    <source>
        <dbReference type="ARBA" id="ARBA00023319"/>
    </source>
</evidence>
<reference evidence="14" key="2">
    <citation type="submission" date="2025-08" db="UniProtKB">
        <authorList>
            <consortium name="Ensembl"/>
        </authorList>
    </citation>
    <scope>IDENTIFICATION</scope>
</reference>
<evidence type="ECO:0000256" key="7">
    <source>
        <dbReference type="ARBA" id="ARBA00023157"/>
    </source>
</evidence>
<keyword evidence="9" id="KW-0393">Immunoglobulin domain</keyword>
<evidence type="ECO:0000256" key="11">
    <source>
        <dbReference type="SAM" id="Phobius"/>
    </source>
</evidence>
<dbReference type="InterPro" id="IPR036179">
    <property type="entry name" value="Ig-like_dom_sf"/>
</dbReference>
<dbReference type="FunFam" id="2.60.40.10:FF:000689">
    <property type="entry name" value="Immunoglobulin superfamily member 3"/>
    <property type="match status" value="1"/>
</dbReference>
<gene>
    <name evidence="14" type="primary">IGSF3</name>
    <name evidence="14" type="synonym">igsf3</name>
</gene>
<evidence type="ECO:0000256" key="4">
    <source>
        <dbReference type="ARBA" id="ARBA00022737"/>
    </source>
</evidence>
<evidence type="ECO:0000256" key="1">
    <source>
        <dbReference type="ARBA" id="ARBA00004479"/>
    </source>
</evidence>
<keyword evidence="8" id="KW-0325">Glycoprotein</keyword>
<dbReference type="CDD" id="cd00099">
    <property type="entry name" value="IgV"/>
    <property type="match status" value="1"/>
</dbReference>
<dbReference type="PANTHER" id="PTHR12207">
    <property type="entry name" value="V-SET AND TRANSMEMBRANE DOMAIN-CONTAINING PROTEIN"/>
    <property type="match status" value="1"/>
</dbReference>
<organism evidence="14 15">
    <name type="scientific">Erpetoichthys calabaricus</name>
    <name type="common">Rope fish</name>
    <name type="synonym">Calamoichthys calabaricus</name>
    <dbReference type="NCBI Taxonomy" id="27687"/>
    <lineage>
        <taxon>Eukaryota</taxon>
        <taxon>Metazoa</taxon>
        <taxon>Chordata</taxon>
        <taxon>Craniata</taxon>
        <taxon>Vertebrata</taxon>
        <taxon>Euteleostomi</taxon>
        <taxon>Actinopterygii</taxon>
        <taxon>Polypteriformes</taxon>
        <taxon>Polypteridae</taxon>
        <taxon>Erpetoichthys</taxon>
    </lineage>
</organism>
<dbReference type="FunFam" id="2.60.40.10:FF:000491">
    <property type="entry name" value="Immunoglobulin superfamily, member 3"/>
    <property type="match status" value="2"/>
</dbReference>
<evidence type="ECO:0000256" key="12">
    <source>
        <dbReference type="SAM" id="SignalP"/>
    </source>
</evidence>
<feature type="signal peptide" evidence="12">
    <location>
        <begin position="1"/>
        <end position="18"/>
    </location>
</feature>
<dbReference type="FunFam" id="2.60.40.10:FF:002170">
    <property type="entry name" value="Immunoglobulin superfamily, member 3"/>
    <property type="match status" value="1"/>
</dbReference>
<sequence>MSVTLVILPLLLLGVSSAKREVNVQPGPLYRTAGSHTTIWCNVSGYQGSAEQDFQWSIYLPSAPEREIQIISTKDPDYAYALYSQRVRNKEIYIERVSRDSVVLHIAKLQLQDQGEFECYTPNTEAQYLGVYSAKMNLTVIPDTLSVSSIGQTISKVEGDSLHVTCEVTEQTSQHSHLSVAWFLRGAEQQSVQEIISLSRDFVLRPGGSYKQRYASGDVRLDKTSSTTYKLTIYRMQPADHGEIFCEAAEWIQEPDRTWFAMTKKQSNKTVVTVQAADKEFSIQINTERRTYIAGEPLELRCIIDAQNTPERYFTVSWVFSSTQVAIMGPNAVPVFSGEYIHRESAGQLTFRKESDSVYLLKIYQLRQEDSGKYICRVTEREKTVTGDFIDKNKRSRNVPITVQPLKSNLTVSVTVNSSNVQEGESIYFVCSVHSSLDKGGRFSVSWQLTDRQSQAWDIMSIDRDGIIRPGPSYRERSSYGEIRAEKVQTETFTLTVYNALPKDQGLYTCSVSNWVQGPSNEWEKVGEKSAGTPVTVTAVESVFSMAASSRTPTVTYNDSFDLQCIIKPRYNSQVPVSVTWRFQPVNATEFHDLVTFTRHGTLHWGDRYPSFSSRTTIDKSVSSSNFRLSISKASEQEAGTYQCSAELWRKNYDNTWTKITNRSSNLLGIKVLQPASKLRVNKTARSLVFVEDSRVPLNCTIISQTSPDSQYTVLWYSKKTGETEAELLLKLNHNSAFEYGTYAEEERLKSRVQSERLSPQLYSLTLHQAELSDSGTYYCQVEEWLLDPNNVWYKLAEESSGITNVTIKQPEIKLNVEESVSNITLQEQEAFSLGCSITSQSSKDSRFSVSWYVYKNKGDGSEEPDAQCVFSIGHDSVFGNGNCSPSEGLGLRSRLQFERATSESYSLTIQKAGVEDMGNYYCHVEEWLMNPRNVWYRLAESNSEITVVSVLEQGSTLQSVICSNDSLFYFVFFYPFPIFGILLITILLVRYKARNSSKSSEGKNGAPLLWIKEPHINYSPTCLEPPSLNLHPGSVE</sequence>
<dbReference type="InterPro" id="IPR003599">
    <property type="entry name" value="Ig_sub"/>
</dbReference>
<feature type="chain" id="PRO_5034474429" description="Immunoglobulin superfamily member 3" evidence="12">
    <location>
        <begin position="19"/>
        <end position="1037"/>
    </location>
</feature>
<feature type="domain" description="Ig-like" evidence="13">
    <location>
        <begin position="541"/>
        <end position="661"/>
    </location>
</feature>
<evidence type="ECO:0000256" key="8">
    <source>
        <dbReference type="ARBA" id="ARBA00023180"/>
    </source>
</evidence>
<keyword evidence="2 11" id="KW-0812">Transmembrane</keyword>
<evidence type="ECO:0000256" key="10">
    <source>
        <dbReference type="ARBA" id="ARBA00067302"/>
    </source>
</evidence>
<dbReference type="FunFam" id="2.60.40.10:FF:000604">
    <property type="entry name" value="immunoglobulin superfamily member 3"/>
    <property type="match status" value="1"/>
</dbReference>
<evidence type="ECO:0000259" key="13">
    <source>
        <dbReference type="PROSITE" id="PS50835"/>
    </source>
</evidence>
<reference evidence="14" key="1">
    <citation type="submission" date="2021-06" db="EMBL/GenBank/DDBJ databases">
        <authorList>
            <consortium name="Wellcome Sanger Institute Data Sharing"/>
        </authorList>
    </citation>
    <scope>NUCLEOTIDE SEQUENCE [LARGE SCALE GENOMIC DNA]</scope>
</reference>
<feature type="domain" description="Ig-like" evidence="13">
    <location>
        <begin position="142"/>
        <end position="272"/>
    </location>
</feature>
<evidence type="ECO:0000256" key="2">
    <source>
        <dbReference type="ARBA" id="ARBA00022692"/>
    </source>
</evidence>
<dbReference type="FunFam" id="2.60.40.10:FF:000191">
    <property type="entry name" value="Immunoglobulin superfamily member 3"/>
    <property type="match status" value="1"/>
</dbReference>
<dbReference type="PROSITE" id="PS50835">
    <property type="entry name" value="IG_LIKE"/>
    <property type="match status" value="7"/>
</dbReference>
<dbReference type="AlphaFoldDB" id="A0A8C4RV79"/>
<evidence type="ECO:0000256" key="6">
    <source>
        <dbReference type="ARBA" id="ARBA00023136"/>
    </source>
</evidence>
<dbReference type="GeneTree" id="ENSGT00940000155177"/>
<feature type="transmembrane region" description="Helical" evidence="11">
    <location>
        <begin position="968"/>
        <end position="990"/>
    </location>
</feature>